<keyword evidence="3" id="KW-1185">Reference proteome</keyword>
<sequence length="173" mass="19078">MADKQSTEEATKSVQISAVPKPADKKSEKSASGSLHSDSADALENQDKSEKPGDQPTAYSMRPAFGEMFPLPTIKSIMNNVMTEKLKDKTYDKDVAKKWTSEIADEVNQQIASSSKVKRYKHVVQVMLGQELGAGATYNSRCCWDCDCDTSVSEVFSNTSLFCVCTVFGTYQY</sequence>
<proteinExistence type="inferred from homology"/>
<dbReference type="PANTHER" id="PTHR21255">
    <property type="entry name" value="T-COMPLEX-ASSOCIATED-TESTIS-EXPRESSED 1/ DYNEIN LIGHT CHAIN"/>
    <property type="match status" value="1"/>
</dbReference>
<dbReference type="InterPro" id="IPR005334">
    <property type="entry name" value="Tctex-1-like"/>
</dbReference>
<evidence type="ECO:0000256" key="1">
    <source>
        <dbReference type="ARBA" id="ARBA00005361"/>
    </source>
</evidence>
<dbReference type="Proteomes" id="UP000515162">
    <property type="component" value="Chromosome 3R"/>
</dbReference>
<dbReference type="GO" id="GO:0045505">
    <property type="term" value="F:dynein intermediate chain binding"/>
    <property type="evidence" value="ECO:0007669"/>
    <property type="project" value="TreeGrafter"/>
</dbReference>
<dbReference type="Gene3D" id="3.30.1140.40">
    <property type="entry name" value="Tctex-1"/>
    <property type="match status" value="1"/>
</dbReference>
<organism evidence="3 5">
    <name type="scientific">Drosophila mauritiana</name>
    <name type="common">Fruit fly</name>
    <dbReference type="NCBI Taxonomy" id="7226"/>
    <lineage>
        <taxon>Eukaryota</taxon>
        <taxon>Metazoa</taxon>
        <taxon>Ecdysozoa</taxon>
        <taxon>Arthropoda</taxon>
        <taxon>Hexapoda</taxon>
        <taxon>Insecta</taxon>
        <taxon>Pterygota</taxon>
        <taxon>Neoptera</taxon>
        <taxon>Endopterygota</taxon>
        <taxon>Diptera</taxon>
        <taxon>Brachycera</taxon>
        <taxon>Muscomorpha</taxon>
        <taxon>Ephydroidea</taxon>
        <taxon>Drosophilidae</taxon>
        <taxon>Drosophila</taxon>
        <taxon>Sophophora</taxon>
    </lineage>
</organism>
<accession>A0A6P8KTD6</accession>
<gene>
    <name evidence="4 5" type="primary">LOC117145087</name>
</gene>
<dbReference type="RefSeq" id="XP_033166496.1">
    <property type="nucleotide sequence ID" value="XM_033310605.1"/>
</dbReference>
<evidence type="ECO:0000313" key="4">
    <source>
        <dbReference type="RefSeq" id="XP_033166494.1"/>
    </source>
</evidence>
<feature type="compositionally biased region" description="Basic and acidic residues" evidence="2">
    <location>
        <begin position="1"/>
        <end position="11"/>
    </location>
</feature>
<dbReference type="GO" id="GO:0007018">
    <property type="term" value="P:microtubule-based movement"/>
    <property type="evidence" value="ECO:0007669"/>
    <property type="project" value="TreeGrafter"/>
</dbReference>
<dbReference type="GO" id="GO:0005737">
    <property type="term" value="C:cytoplasm"/>
    <property type="evidence" value="ECO:0007669"/>
    <property type="project" value="TreeGrafter"/>
</dbReference>
<dbReference type="CDD" id="cd21459">
    <property type="entry name" value="DLC-like_TCTEX1D2"/>
    <property type="match status" value="1"/>
</dbReference>
<dbReference type="Pfam" id="PF03645">
    <property type="entry name" value="Tctex-1"/>
    <property type="match status" value="1"/>
</dbReference>
<name>A0A6P8KTD6_DROMA</name>
<reference evidence="4 5" key="1">
    <citation type="submission" date="2025-04" db="UniProtKB">
        <authorList>
            <consortium name="RefSeq"/>
        </authorList>
    </citation>
    <scope>IDENTIFICATION</scope>
    <source>
        <strain evidence="4 5">Mau12</strain>
        <tissue evidence="4 5">Whole Body</tissue>
    </source>
</reference>
<dbReference type="AlphaFoldDB" id="A0A6P8KTD6"/>
<evidence type="ECO:0000313" key="3">
    <source>
        <dbReference type="Proteomes" id="UP000515162"/>
    </source>
</evidence>
<evidence type="ECO:0000313" key="5">
    <source>
        <dbReference type="RefSeq" id="XP_033166496.1"/>
    </source>
</evidence>
<evidence type="ECO:0000256" key="2">
    <source>
        <dbReference type="SAM" id="MobiDB-lite"/>
    </source>
</evidence>
<feature type="region of interest" description="Disordered" evidence="2">
    <location>
        <begin position="1"/>
        <end position="62"/>
    </location>
</feature>
<dbReference type="GeneID" id="117145087"/>
<dbReference type="InterPro" id="IPR038586">
    <property type="entry name" value="Tctex-1-like_sf"/>
</dbReference>
<dbReference type="PANTHER" id="PTHR21255:SF7">
    <property type="entry name" value="DYNEIN LIGHT CHAIN TCTEX-TYPE PROTEIN 2B"/>
    <property type="match status" value="1"/>
</dbReference>
<dbReference type="RefSeq" id="XP_033166494.1">
    <property type="nucleotide sequence ID" value="XM_033310603.1"/>
</dbReference>
<comment type="similarity">
    <text evidence="1">Belongs to the dynein light chain Tctex-type family.</text>
</comment>
<dbReference type="GO" id="GO:0005868">
    <property type="term" value="C:cytoplasmic dynein complex"/>
    <property type="evidence" value="ECO:0007669"/>
    <property type="project" value="TreeGrafter"/>
</dbReference>
<protein>
    <submittedName>
        <fullName evidence="4 5">Tctex1 domain-containing protein 2</fullName>
    </submittedName>
</protein>